<comment type="caution">
    <text evidence="1">The sequence shown here is derived from an EMBL/GenBank/DDBJ whole genome shotgun (WGS) entry which is preliminary data.</text>
</comment>
<dbReference type="AlphaFoldDB" id="A0A8I0FXX2"/>
<dbReference type="Proteomes" id="UP000587211">
    <property type="component" value="Unassembled WGS sequence"/>
</dbReference>
<dbReference type="EMBL" id="JACWMT010000001">
    <property type="protein sequence ID" value="MBD1269937.1"/>
    <property type="molecule type" value="Genomic_DNA"/>
</dbReference>
<protein>
    <submittedName>
        <fullName evidence="1">Uncharacterized protein</fullName>
    </submittedName>
</protein>
<dbReference type="Proteomes" id="UP000659061">
    <property type="component" value="Unassembled WGS sequence"/>
</dbReference>
<keyword evidence="3" id="KW-1185">Reference proteome</keyword>
<reference evidence="2 3" key="1">
    <citation type="submission" date="2020-07" db="EMBL/GenBank/DDBJ databases">
        <title>Sequencing the genomes of 1000 actinobacteria strains.</title>
        <authorList>
            <person name="Klenk H.-P."/>
        </authorList>
    </citation>
    <scope>NUCLEOTIDE SEQUENCE [LARGE SCALE GENOMIC DNA]</scope>
    <source>
        <strain evidence="2 3">DSM 19087</strain>
    </source>
</reference>
<name>A0A8I0FXX2_9ACTN</name>
<evidence type="ECO:0000313" key="1">
    <source>
        <dbReference type="EMBL" id="MBD1269937.1"/>
    </source>
</evidence>
<proteinExistence type="predicted"/>
<accession>A0A8I0FXX2</accession>
<sequence length="313" mass="34240">MDTSDDYKAAIKRAVLPNPTDLVMARTLLLKLAVGGPIIQADFLKAWLLDHDLDGDATPGLVVAERGALLTAEHVDRGEPALVRQRGALAFRVAATELLQEGRLQEVSGNLYGTSEQISISLEGPSFNSSVTVDVTIPVIPNDRRVGLPYARTEQPRLDLLNAQDYVAGLGELLGDRALRTLLEAHEALRRRLWISAVSLLSVASEAAWFSLGRALARDTGQLRKALENDSAADVIRLVSDELRSGKRAHRATVDQLTSRAHSLRAARNYALHTKDEPDALLETYFTELGCIAEFAASRPYFVELASLLRKLD</sequence>
<reference evidence="1" key="2">
    <citation type="submission" date="2020-09" db="EMBL/GenBank/DDBJ databases">
        <title>Novel species in genus Aeromicrobium.</title>
        <authorList>
            <person name="Zhang G."/>
        </authorList>
    </citation>
    <scope>NUCLEOTIDE SEQUENCE</scope>
    <source>
        <strain evidence="1">SSW1-57</strain>
    </source>
</reference>
<evidence type="ECO:0000313" key="2">
    <source>
        <dbReference type="EMBL" id="NYI39406.1"/>
    </source>
</evidence>
<dbReference type="EMBL" id="JACBZN010000001">
    <property type="protein sequence ID" value="NYI39406.1"/>
    <property type="molecule type" value="Genomic_DNA"/>
</dbReference>
<evidence type="ECO:0000313" key="4">
    <source>
        <dbReference type="Proteomes" id="UP000659061"/>
    </source>
</evidence>
<dbReference type="RefSeq" id="WP_179427018.1">
    <property type="nucleotide sequence ID" value="NZ_BAAAMP010000002.1"/>
</dbReference>
<gene>
    <name evidence="2" type="ORF">BJ975_002781</name>
    <name evidence="1" type="ORF">IDH50_06830</name>
</gene>
<evidence type="ECO:0000313" key="3">
    <source>
        <dbReference type="Proteomes" id="UP000587211"/>
    </source>
</evidence>
<organism evidence="1 4">
    <name type="scientific">Aeromicrobium tamlense</name>
    <dbReference type="NCBI Taxonomy" id="375541"/>
    <lineage>
        <taxon>Bacteria</taxon>
        <taxon>Bacillati</taxon>
        <taxon>Actinomycetota</taxon>
        <taxon>Actinomycetes</taxon>
        <taxon>Propionibacteriales</taxon>
        <taxon>Nocardioidaceae</taxon>
        <taxon>Aeromicrobium</taxon>
    </lineage>
</organism>